<name>A0ACC2HT28_9PLEO</name>
<comment type="caution">
    <text evidence="1">The sequence shown here is derived from an EMBL/GenBank/DDBJ whole genome shotgun (WGS) entry which is preliminary data.</text>
</comment>
<organism evidence="1 2">
    <name type="scientific">Boeremia exigua</name>
    <dbReference type="NCBI Taxonomy" id="749465"/>
    <lineage>
        <taxon>Eukaryota</taxon>
        <taxon>Fungi</taxon>
        <taxon>Dikarya</taxon>
        <taxon>Ascomycota</taxon>
        <taxon>Pezizomycotina</taxon>
        <taxon>Dothideomycetes</taxon>
        <taxon>Pleosporomycetidae</taxon>
        <taxon>Pleosporales</taxon>
        <taxon>Pleosporineae</taxon>
        <taxon>Didymellaceae</taxon>
        <taxon>Boeremia</taxon>
    </lineage>
</organism>
<sequence>MGLEDGLGSQTVGTSSFRSSSGLVARDLGSAGRLRIADGGIGAATLEAVGTDVPSSLACSTGARRDRTGCRANLDIANGRVRAAANEAVAAAEERAQTGSAGAVVPEALGAGADGRGTCNVNTAREAAAALQSGGEVELARAEGGGALGESGDGVGEGDEGRGNRDGSNEMHLEADWERDKEILGAIGVRVDYIVDIAGCAAHHASVTLRAFSPFTAASWTLAIFEALSGEAAEKDHSSFVDDPSDMPSNDYGLQLKDSASAILVGGVVKELRRCCLDALVAGVQSDWDGPPNAANDEEAWKNLR</sequence>
<dbReference type="EMBL" id="JAPHNI010001229">
    <property type="protein sequence ID" value="KAJ8106236.1"/>
    <property type="molecule type" value="Genomic_DNA"/>
</dbReference>
<gene>
    <name evidence="1" type="ORF">OPT61_g9670</name>
</gene>
<evidence type="ECO:0000313" key="2">
    <source>
        <dbReference type="Proteomes" id="UP001153331"/>
    </source>
</evidence>
<reference evidence="1" key="1">
    <citation type="submission" date="2022-11" db="EMBL/GenBank/DDBJ databases">
        <title>Genome Sequence of Boeremia exigua.</title>
        <authorList>
            <person name="Buettner E."/>
        </authorList>
    </citation>
    <scope>NUCLEOTIDE SEQUENCE</scope>
    <source>
        <strain evidence="1">CU02</strain>
    </source>
</reference>
<dbReference type="Proteomes" id="UP001153331">
    <property type="component" value="Unassembled WGS sequence"/>
</dbReference>
<evidence type="ECO:0000313" key="1">
    <source>
        <dbReference type="EMBL" id="KAJ8106236.1"/>
    </source>
</evidence>
<accession>A0ACC2HT28</accession>
<keyword evidence="2" id="KW-1185">Reference proteome</keyword>
<protein>
    <submittedName>
        <fullName evidence="1">Uncharacterized protein</fullName>
    </submittedName>
</protein>
<proteinExistence type="predicted"/>